<dbReference type="GO" id="GO:0034472">
    <property type="term" value="P:snRNA 3'-end processing"/>
    <property type="evidence" value="ECO:0007669"/>
    <property type="project" value="TreeGrafter"/>
</dbReference>
<dbReference type="InParanoid" id="E3LIG0"/>
<protein>
    <submittedName>
        <fullName evidence="2">Uncharacterized protein</fullName>
    </submittedName>
</protein>
<dbReference type="Pfam" id="PF14750">
    <property type="entry name" value="INTS2"/>
    <property type="match status" value="2"/>
</dbReference>
<organism evidence="3">
    <name type="scientific">Caenorhabditis remanei</name>
    <name type="common">Caenorhabditis vulgaris</name>
    <dbReference type="NCBI Taxonomy" id="31234"/>
    <lineage>
        <taxon>Eukaryota</taxon>
        <taxon>Metazoa</taxon>
        <taxon>Ecdysozoa</taxon>
        <taxon>Nematoda</taxon>
        <taxon>Chromadorea</taxon>
        <taxon>Rhabditida</taxon>
        <taxon>Rhabditina</taxon>
        <taxon>Rhabditomorpha</taxon>
        <taxon>Rhabditoidea</taxon>
        <taxon>Rhabditidae</taxon>
        <taxon>Peloderinae</taxon>
        <taxon>Caenorhabditis</taxon>
    </lineage>
</organism>
<feature type="region of interest" description="Disordered" evidence="1">
    <location>
        <begin position="79"/>
        <end position="172"/>
    </location>
</feature>
<dbReference type="PANTHER" id="PTHR28608:SF1">
    <property type="entry name" value="INTEGRATOR COMPLEX SUBUNIT 2"/>
    <property type="match status" value="1"/>
</dbReference>
<feature type="compositionally biased region" description="Basic and acidic residues" evidence="1">
    <location>
        <begin position="160"/>
        <end position="172"/>
    </location>
</feature>
<dbReference type="Proteomes" id="UP000008281">
    <property type="component" value="Unassembled WGS sequence"/>
</dbReference>
<accession>E3LIG0</accession>
<name>E3LIG0_CAERE</name>
<dbReference type="OMA" id="IISNYPH"/>
<reference evidence="2" key="1">
    <citation type="submission" date="2007-07" db="EMBL/GenBank/DDBJ databases">
        <title>PCAP assembly of the Caenorhabditis remanei genome.</title>
        <authorList>
            <consortium name="The Caenorhabditis remanei Sequencing Consortium"/>
            <person name="Wilson R.K."/>
        </authorList>
    </citation>
    <scope>NUCLEOTIDE SEQUENCE [LARGE SCALE GENOMIC DNA]</scope>
    <source>
        <strain evidence="2">PB4641</strain>
    </source>
</reference>
<sequence length="1188" mass="134353">MDEKKTEKCIEPKIKNSWERKKTFFEVAAAQSSLKNVNPDLPDSLVTPLITVLDPCAIPSKIHARVDWGVVKGRLLRGTLVHKKKRPTPKTPKKAAGSAKNSGNSGSSAKNSSNSANSATSATSATSGSSSATDGASDGPAASAAKASSSSSPSSSGNDIRAKRGEPMDLNEARKQAIRREKDIFINEMVELVKIIKKYNDPSLSSYPTWIDRLRIEKTAKNLILLQSYQPSLLTIEEIVNGLLFEHGPAVMERLLIEMPENLVSIVNALIDHQTAGGRTSKRNIIIGKIVTLYPYFARRIIYKFAERRSDCVFACRLAVDHLNDKQFLEFMEPMLVEKVSILPETTIYKNVVRDSNRQVLPIVVGRLLSMADAVLNPNPSPDARQSEMAVAPWCTRLAFCLVELLLAATEPWREREVVTVTKFVFRTTIITQPTDPLEAVEPMDTSFQDTSMTADSQESIVMDSEPESSRPPPRRPQIPLWTTVDASPFGDAHECFVLSALIAVPFFTQYPPNNTGAVQPPDHSVEKWLEISRRRVLAGEKVTSTFGTHLIFVHTCIMTSRLDDLGKYSSEGVKRTVELMTRPNHAAVLKNALITRCMNEIEVAKRSICQTVTKGSGTNTSFVLRAIYALQNAQLYNTFRLSIQPWLEVQLEHIQLPASKLLADIVDEFGNSTASGEERGFSKEFVESAFAGDLFDARTIPKRLFALLFLTTYREYLHTQDASLQRFMYDRSIFNRMPVRYLLTIIEQDLPNFVNIRGRIISRVTNIYPYSLPSPESMTIVAECQKSANIELIEEEEFGASEKERRLKLLKESKNIKKVLEAMCRSSVRDQVAALPIFINIFMESLKSSTPPGFEQPLITLFNRYEHLIPFPLFLQSVSTWIRDDTGIDVNDVLKIPSLIFRCDRRILSSPAHFHCFIRALNFCNKRCRMENKLKNYEARHLYNQGMSILKKNPLYDFDADKKEKELLTGAYLDIQQSVLIHALVEVFDSKRMNDDPSDFSLQEKRRQIRQIACEFIHRTFLDYEGLIRIALHQRFPLRQIREIVEGVPALFAGNSQILEMLSLADPERRFFAIVFAAEISRKYRVRESLETARVVCDIVHSLHKYGELPSSYKVWKHVAPALMILATEFPSLADSINRLLIRVSTTAKNRLSVRCGLFAGDPRHEEYQLISKIQSFLDRNSTRENL</sequence>
<proteinExistence type="predicted"/>
<dbReference type="eggNOG" id="ENOG502QSP2">
    <property type="taxonomic scope" value="Eukaryota"/>
</dbReference>
<dbReference type="EMBL" id="DS268409">
    <property type="protein sequence ID" value="EFO95079.1"/>
    <property type="molecule type" value="Genomic_DNA"/>
</dbReference>
<evidence type="ECO:0000256" key="1">
    <source>
        <dbReference type="SAM" id="MobiDB-lite"/>
    </source>
</evidence>
<dbReference type="AlphaFoldDB" id="E3LIG0"/>
<dbReference type="GO" id="GO:0032039">
    <property type="term" value="C:integrator complex"/>
    <property type="evidence" value="ECO:0007669"/>
    <property type="project" value="InterPro"/>
</dbReference>
<dbReference type="OrthoDB" id="70899at2759"/>
<feature type="region of interest" description="Disordered" evidence="1">
    <location>
        <begin position="452"/>
        <end position="480"/>
    </location>
</feature>
<feature type="compositionally biased region" description="Basic residues" evidence="1">
    <location>
        <begin position="80"/>
        <end position="93"/>
    </location>
</feature>
<keyword evidence="3" id="KW-1185">Reference proteome</keyword>
<dbReference type="InterPro" id="IPR029321">
    <property type="entry name" value="INTS2"/>
</dbReference>
<dbReference type="FunCoup" id="E3LIG0">
    <property type="interactions" value="3329"/>
</dbReference>
<feature type="compositionally biased region" description="Low complexity" evidence="1">
    <location>
        <begin position="94"/>
        <end position="158"/>
    </location>
</feature>
<dbReference type="HOGENOM" id="CLU_275858_0_0_1"/>
<dbReference type="STRING" id="31234.E3LIG0"/>
<evidence type="ECO:0000313" key="2">
    <source>
        <dbReference type="EMBL" id="EFO95079.1"/>
    </source>
</evidence>
<evidence type="ECO:0000313" key="3">
    <source>
        <dbReference type="Proteomes" id="UP000008281"/>
    </source>
</evidence>
<gene>
    <name evidence="2" type="ORF">CRE_08953</name>
</gene>
<dbReference type="PANTHER" id="PTHR28608">
    <property type="entry name" value="INTEGRATOR COMPLEX SUBUNIT 2"/>
    <property type="match status" value="1"/>
</dbReference>